<organism evidence="2 3">
    <name type="scientific">Citrobacter freundii</name>
    <dbReference type="NCBI Taxonomy" id="546"/>
    <lineage>
        <taxon>Bacteria</taxon>
        <taxon>Pseudomonadati</taxon>
        <taxon>Pseudomonadota</taxon>
        <taxon>Gammaproteobacteria</taxon>
        <taxon>Enterobacterales</taxon>
        <taxon>Enterobacteriaceae</taxon>
        <taxon>Citrobacter</taxon>
        <taxon>Citrobacter freundii complex</taxon>
    </lineage>
</organism>
<dbReference type="Proteomes" id="UP000019194">
    <property type="component" value="Unassembled WGS sequence"/>
</dbReference>
<feature type="domain" description="TehB/YeaR-like" evidence="1">
    <location>
        <begin position="2"/>
        <end position="28"/>
    </location>
</feature>
<evidence type="ECO:0000313" key="3">
    <source>
        <dbReference type="Proteomes" id="UP000019194"/>
    </source>
</evidence>
<reference evidence="2 3" key="1">
    <citation type="submission" date="2013-10" db="EMBL/GenBank/DDBJ databases">
        <title>Antibiotic resistance diversity of beta-lactamase producers in the General Hospital Vienna.</title>
        <authorList>
            <person name="Barisic I."/>
            <person name="Mitteregger D."/>
            <person name="Hirschl A.M."/>
            <person name="Noehammer C."/>
            <person name="Wiesinger-Mayr H."/>
        </authorList>
    </citation>
    <scope>NUCLEOTIDE SEQUENCE [LARGE SCALE GENOMIC DNA]</scope>
    <source>
        <strain evidence="2 3">ISC11</strain>
    </source>
</reference>
<comment type="caution">
    <text evidence="2">The sequence shown here is derived from an EMBL/GenBank/DDBJ whole genome shotgun (WGS) entry which is preliminary data.</text>
</comment>
<evidence type="ECO:0000259" key="1">
    <source>
        <dbReference type="Pfam" id="PF09313"/>
    </source>
</evidence>
<protein>
    <submittedName>
        <fullName evidence="2">Cytoplasmic protein</fullName>
    </submittedName>
</protein>
<dbReference type="Pfam" id="PF09313">
    <property type="entry name" value="TehB-like"/>
    <property type="match status" value="1"/>
</dbReference>
<dbReference type="EMBL" id="CBWP010000089">
    <property type="protein sequence ID" value="CDL41797.1"/>
    <property type="molecule type" value="Genomic_DNA"/>
</dbReference>
<dbReference type="AlphaFoldDB" id="A0A7G2IXA6"/>
<evidence type="ECO:0000313" key="2">
    <source>
        <dbReference type="EMBL" id="CDL41797.1"/>
    </source>
</evidence>
<proteinExistence type="predicted"/>
<name>A0A7G2IXA6_CITFR</name>
<dbReference type="Gene3D" id="2.60.120.10">
    <property type="entry name" value="Jelly Rolls"/>
    <property type="match status" value="1"/>
</dbReference>
<dbReference type="SUPFAM" id="SSF51197">
    <property type="entry name" value="Clavaminate synthase-like"/>
    <property type="match status" value="1"/>
</dbReference>
<dbReference type="InterPro" id="IPR015392">
    <property type="entry name" value="TehB/YeaR-like_dom"/>
</dbReference>
<sequence length="47" mass="5532">MINAGQFATSPPQYWHRVELSDDAQFNINFWVEDDNHGDEMYQAKKS</sequence>
<dbReference type="InterPro" id="IPR014710">
    <property type="entry name" value="RmlC-like_jellyroll"/>
</dbReference>
<accession>A0A7G2IXA6</accession>